<dbReference type="InterPro" id="IPR000847">
    <property type="entry name" value="LysR_HTH_N"/>
</dbReference>
<evidence type="ECO:0000313" key="6">
    <source>
        <dbReference type="EMBL" id="NYT36420.1"/>
    </source>
</evidence>
<dbReference type="PANTHER" id="PTHR30419:SF8">
    <property type="entry name" value="NITROGEN ASSIMILATION TRANSCRIPTIONAL ACTIVATOR-RELATED"/>
    <property type="match status" value="1"/>
</dbReference>
<protein>
    <submittedName>
        <fullName evidence="6">LysR family transcriptional regulator</fullName>
    </submittedName>
</protein>
<dbReference type="PRINTS" id="PR00039">
    <property type="entry name" value="HTHLYSR"/>
</dbReference>
<reference evidence="6 7" key="1">
    <citation type="submission" date="2020-07" db="EMBL/GenBank/DDBJ databases">
        <title>Taxonomic revisions and descriptions of new bacterial species based on genomic comparisons in the high-G+C-content subgroup of the family Alcaligenaceae.</title>
        <authorList>
            <person name="Szabo A."/>
            <person name="Felfoldi T."/>
        </authorList>
    </citation>
    <scope>NUCLEOTIDE SEQUENCE [LARGE SCALE GENOMIC DNA]</scope>
    <source>
        <strain evidence="6 7">DSM 25264</strain>
    </source>
</reference>
<dbReference type="Pfam" id="PF00126">
    <property type="entry name" value="HTH_1"/>
    <property type="match status" value="1"/>
</dbReference>
<keyword evidence="3" id="KW-0238">DNA-binding</keyword>
<dbReference type="AlphaFoldDB" id="A0A853FC10"/>
<evidence type="ECO:0000256" key="2">
    <source>
        <dbReference type="ARBA" id="ARBA00023015"/>
    </source>
</evidence>
<evidence type="ECO:0000256" key="4">
    <source>
        <dbReference type="ARBA" id="ARBA00023163"/>
    </source>
</evidence>
<dbReference type="Gene3D" id="1.10.10.10">
    <property type="entry name" value="Winged helix-like DNA-binding domain superfamily/Winged helix DNA-binding domain"/>
    <property type="match status" value="1"/>
</dbReference>
<dbReference type="Proteomes" id="UP000580517">
    <property type="component" value="Unassembled WGS sequence"/>
</dbReference>
<dbReference type="InterPro" id="IPR005119">
    <property type="entry name" value="LysR_subst-bd"/>
</dbReference>
<dbReference type="InterPro" id="IPR050950">
    <property type="entry name" value="HTH-type_LysR_regulators"/>
</dbReference>
<dbReference type="EMBL" id="JACCEW010000002">
    <property type="protein sequence ID" value="NYT36420.1"/>
    <property type="molecule type" value="Genomic_DNA"/>
</dbReference>
<dbReference type="PANTHER" id="PTHR30419">
    <property type="entry name" value="HTH-TYPE TRANSCRIPTIONAL REGULATOR YBHD"/>
    <property type="match status" value="1"/>
</dbReference>
<evidence type="ECO:0000259" key="5">
    <source>
        <dbReference type="PROSITE" id="PS50931"/>
    </source>
</evidence>
<evidence type="ECO:0000313" key="7">
    <source>
        <dbReference type="Proteomes" id="UP000580517"/>
    </source>
</evidence>
<sequence length="319" mass="35750">MSRTIGHRVSQIRIRHLALLDLLMEHRSLRKAAESLGISEPTASQMVRDMEAMFGQQLFKRGRRGMTPNQMAEALHKRARVVLRETQAMEEDLRDFSDGLDIVFYLGALPRCMHGLIPTTLADLYQNHFRARVHVMEGSSTQLLSALDHGDLDIAVTRLLDEHGNPLADSRFNAQVLYEEGMSIICSNGHELASDVEVKLADLSRFSWVLPSAGSVTRKLIETEFLNVGLTPPRPTVECAISASQLSVVRTGHFLGICPSSIAQEWQQQKLLRVVQVKLKVPLPPIVAAWHQTKNDEPSIISFKAALLRSVRPRRTARQ</sequence>
<keyword evidence="2" id="KW-0805">Transcription regulation</keyword>
<dbReference type="GO" id="GO:0005829">
    <property type="term" value="C:cytosol"/>
    <property type="evidence" value="ECO:0007669"/>
    <property type="project" value="TreeGrafter"/>
</dbReference>
<dbReference type="GO" id="GO:0003700">
    <property type="term" value="F:DNA-binding transcription factor activity"/>
    <property type="evidence" value="ECO:0007669"/>
    <property type="project" value="InterPro"/>
</dbReference>
<dbReference type="InterPro" id="IPR036390">
    <property type="entry name" value="WH_DNA-bd_sf"/>
</dbReference>
<dbReference type="OrthoDB" id="5914299at2"/>
<dbReference type="Pfam" id="PF03466">
    <property type="entry name" value="LysR_substrate"/>
    <property type="match status" value="1"/>
</dbReference>
<feature type="domain" description="HTH lysR-type" evidence="5">
    <location>
        <begin position="12"/>
        <end position="69"/>
    </location>
</feature>
<dbReference type="SUPFAM" id="SSF53850">
    <property type="entry name" value="Periplasmic binding protein-like II"/>
    <property type="match status" value="1"/>
</dbReference>
<evidence type="ECO:0000256" key="1">
    <source>
        <dbReference type="ARBA" id="ARBA00009437"/>
    </source>
</evidence>
<keyword evidence="4" id="KW-0804">Transcription</keyword>
<dbReference type="GO" id="GO:0003677">
    <property type="term" value="F:DNA binding"/>
    <property type="evidence" value="ECO:0007669"/>
    <property type="project" value="UniProtKB-KW"/>
</dbReference>
<dbReference type="Gene3D" id="3.40.190.290">
    <property type="match status" value="1"/>
</dbReference>
<evidence type="ECO:0000256" key="3">
    <source>
        <dbReference type="ARBA" id="ARBA00023125"/>
    </source>
</evidence>
<name>A0A853FC10_9BURK</name>
<comment type="caution">
    <text evidence="6">The sequence shown here is derived from an EMBL/GenBank/DDBJ whole genome shotgun (WGS) entry which is preliminary data.</text>
</comment>
<keyword evidence="7" id="KW-1185">Reference proteome</keyword>
<dbReference type="PROSITE" id="PS50931">
    <property type="entry name" value="HTH_LYSR"/>
    <property type="match status" value="1"/>
</dbReference>
<comment type="similarity">
    <text evidence="1">Belongs to the LysR transcriptional regulatory family.</text>
</comment>
<dbReference type="SUPFAM" id="SSF46785">
    <property type="entry name" value="Winged helix' DNA-binding domain"/>
    <property type="match status" value="1"/>
</dbReference>
<gene>
    <name evidence="6" type="ORF">H0A68_06010</name>
</gene>
<accession>A0A853FC10</accession>
<dbReference type="InterPro" id="IPR036388">
    <property type="entry name" value="WH-like_DNA-bd_sf"/>
</dbReference>
<organism evidence="6 7">
    <name type="scientific">Allopusillimonas soli</name>
    <dbReference type="NCBI Taxonomy" id="659016"/>
    <lineage>
        <taxon>Bacteria</taxon>
        <taxon>Pseudomonadati</taxon>
        <taxon>Pseudomonadota</taxon>
        <taxon>Betaproteobacteria</taxon>
        <taxon>Burkholderiales</taxon>
        <taxon>Alcaligenaceae</taxon>
        <taxon>Allopusillimonas</taxon>
    </lineage>
</organism>
<dbReference type="RefSeq" id="WP_129968400.1">
    <property type="nucleotide sequence ID" value="NZ_JACCEW010000002.1"/>
</dbReference>
<proteinExistence type="inferred from homology"/>